<dbReference type="OrthoDB" id="1496139at2"/>
<keyword evidence="6" id="KW-1185">Reference proteome</keyword>
<comment type="similarity">
    <text evidence="1 2">Belongs to the BioY family.</text>
</comment>
<evidence type="ECO:0000256" key="1">
    <source>
        <dbReference type="ARBA" id="ARBA00010692"/>
    </source>
</evidence>
<dbReference type="PANTHER" id="PTHR34295">
    <property type="entry name" value="BIOTIN TRANSPORTER BIOY"/>
    <property type="match status" value="1"/>
</dbReference>
<feature type="transmembrane region" description="Helical" evidence="3">
    <location>
        <begin position="74"/>
        <end position="91"/>
    </location>
</feature>
<proteinExistence type="inferred from homology"/>
<protein>
    <recommendedName>
        <fullName evidence="2">Biotin transporter</fullName>
    </recommendedName>
</protein>
<dbReference type="GO" id="GO:0015225">
    <property type="term" value="F:biotin transmembrane transporter activity"/>
    <property type="evidence" value="ECO:0007669"/>
    <property type="project" value="UniProtKB-UniRule"/>
</dbReference>
<gene>
    <name evidence="5" type="ORF">C5C51_06415</name>
    <name evidence="4" type="ORF">VT73_06835</name>
</gene>
<keyword evidence="2 3" id="KW-0472">Membrane</keyword>
<evidence type="ECO:0000313" key="5">
    <source>
        <dbReference type="EMBL" id="PPI15396.1"/>
    </source>
</evidence>
<keyword evidence="3" id="KW-0812">Transmembrane</keyword>
<evidence type="ECO:0000313" key="6">
    <source>
        <dbReference type="Proteomes" id="UP000052979"/>
    </source>
</evidence>
<feature type="transmembrane region" description="Helical" evidence="3">
    <location>
        <begin position="46"/>
        <end position="67"/>
    </location>
</feature>
<dbReference type="InterPro" id="IPR003784">
    <property type="entry name" value="BioY"/>
</dbReference>
<dbReference type="EMBL" id="LBFI01000044">
    <property type="protein sequence ID" value="KKM45339.1"/>
    <property type="molecule type" value="Genomic_DNA"/>
</dbReference>
<dbReference type="KEGG" id="rtx:TI83_06635"/>
<comment type="subcellular location">
    <subcellularLocation>
        <location evidence="2">Cell membrane</location>
        <topology evidence="2">Multi-pass membrane protein</topology>
    </subcellularLocation>
</comment>
<dbReference type="EMBL" id="PSWU01000007">
    <property type="protein sequence ID" value="PPI15396.1"/>
    <property type="molecule type" value="Genomic_DNA"/>
</dbReference>
<dbReference type="PATRIC" id="fig|145458.7.peg.1514"/>
<organism evidence="4 6">
    <name type="scientific">Rathayibacter toxicus</name>
    <dbReference type="NCBI Taxonomy" id="145458"/>
    <lineage>
        <taxon>Bacteria</taxon>
        <taxon>Bacillati</taxon>
        <taxon>Actinomycetota</taxon>
        <taxon>Actinomycetes</taxon>
        <taxon>Micrococcales</taxon>
        <taxon>Microbacteriaceae</taxon>
        <taxon>Rathayibacter</taxon>
    </lineage>
</organism>
<dbReference type="KEGG" id="rtc:APU90_10450"/>
<evidence type="ECO:0000313" key="4">
    <source>
        <dbReference type="EMBL" id="KKM45339.1"/>
    </source>
</evidence>
<feature type="transmembrane region" description="Helical" evidence="3">
    <location>
        <begin position="132"/>
        <end position="155"/>
    </location>
</feature>
<dbReference type="PANTHER" id="PTHR34295:SF1">
    <property type="entry name" value="BIOTIN TRANSPORTER BIOY"/>
    <property type="match status" value="1"/>
</dbReference>
<name>A0A0C5BF71_9MICO</name>
<evidence type="ECO:0000256" key="3">
    <source>
        <dbReference type="SAM" id="Phobius"/>
    </source>
</evidence>
<reference evidence="5 7" key="2">
    <citation type="submission" date="2018-02" db="EMBL/GenBank/DDBJ databases">
        <title>Bacteriophage NCPPB3778 and a type I-E CRISPR drive the evolution of the US Biological Select Agent, Rathayibacter toxicus.</title>
        <authorList>
            <person name="Davis E.W.II."/>
            <person name="Tabima J.F."/>
            <person name="Weisberg A.J."/>
            <person name="Lopes L.D."/>
            <person name="Wiseman M.S."/>
            <person name="Wiseman M.S."/>
            <person name="Pupko T."/>
            <person name="Belcher M.S."/>
            <person name="Sechler A.J."/>
            <person name="Tancos M.A."/>
            <person name="Schroeder B.K."/>
            <person name="Murray T.D."/>
            <person name="Luster D.G."/>
            <person name="Schneider W.L."/>
            <person name="Rogers E."/>
            <person name="Andreote F.D."/>
            <person name="Grunwald N.J."/>
            <person name="Putnam M.L."/>
            <person name="Chang J.H."/>
        </authorList>
    </citation>
    <scope>NUCLEOTIDE SEQUENCE [LARGE SCALE GENOMIC DNA]</scope>
    <source>
        <strain evidence="5 7">FH99</strain>
    </source>
</reference>
<feature type="transmembrane region" description="Helical" evidence="3">
    <location>
        <begin position="175"/>
        <end position="198"/>
    </location>
</feature>
<evidence type="ECO:0000256" key="2">
    <source>
        <dbReference type="PIRNR" id="PIRNR016661"/>
    </source>
</evidence>
<reference evidence="4 6" key="1">
    <citation type="submission" date="2015-04" db="EMBL/GenBank/DDBJ databases">
        <title>Draft genome sequence of Rathayibacter toxicus strain FH-142 (AKA 70134 or CS 32), a Western Australian isolate.</title>
        <authorList>
            <consortium name="Consortium for Microbial Forensics and Genomics (microFORGE)"/>
            <person name="Knight B.M."/>
            <person name="Roberts D.P."/>
            <person name="Lin D."/>
            <person name="Hari K."/>
            <person name="Fletcher J."/>
            <person name="Melcher U."/>
            <person name="Blagden T."/>
            <person name="Luster D.G."/>
            <person name="Sechler A.J."/>
            <person name="Schneider W.L."/>
            <person name="Winegar R.A."/>
        </authorList>
    </citation>
    <scope>NUCLEOTIDE SEQUENCE [LARGE SCALE GENOMIC DNA]</scope>
    <source>
        <strain evidence="4 6">FH142</strain>
    </source>
</reference>
<dbReference type="eggNOG" id="COG1268">
    <property type="taxonomic scope" value="Bacteria"/>
</dbReference>
<comment type="caution">
    <text evidence="4">The sequence shown here is derived from an EMBL/GenBank/DDBJ whole genome shotgun (WGS) entry which is preliminary data.</text>
</comment>
<dbReference type="GO" id="GO:0005886">
    <property type="term" value="C:plasma membrane"/>
    <property type="evidence" value="ECO:0007669"/>
    <property type="project" value="UniProtKB-SubCell"/>
</dbReference>
<keyword evidence="3" id="KW-1133">Transmembrane helix</keyword>
<dbReference type="PIRSF" id="PIRSF016661">
    <property type="entry name" value="BioY"/>
    <property type="match status" value="1"/>
</dbReference>
<accession>A0A0C5BF71</accession>
<keyword evidence="2" id="KW-1003">Cell membrane</keyword>
<sequence>MTSYSLAPQRPVLADRLLTRSIATDLILVLAGAAVTAAMAQISIPLWPVPITGQTLAVLLVGSALGAVRGASSLALYLVLGLIGLPVYAPQTDGSHVTGLAAAASPSFGYIVGFVLSAAVVGSLAERSWDRLFLKALATFVGGSLVVFAVGLPWLSASLHAYAYPSGLQATLEAGFYPFIIGGIVKAAIAAILLPLAWRGADALTQRRD</sequence>
<dbReference type="RefSeq" id="WP_027691398.1">
    <property type="nucleotide sequence ID" value="NZ_CP010848.1"/>
</dbReference>
<dbReference type="STRING" id="145458.APU90_10450"/>
<keyword evidence="2" id="KW-0813">Transport</keyword>
<evidence type="ECO:0000313" key="7">
    <source>
        <dbReference type="Proteomes" id="UP000237966"/>
    </source>
</evidence>
<dbReference type="Gene3D" id="1.10.1760.20">
    <property type="match status" value="1"/>
</dbReference>
<dbReference type="Proteomes" id="UP000052979">
    <property type="component" value="Unassembled WGS sequence"/>
</dbReference>
<dbReference type="Pfam" id="PF02632">
    <property type="entry name" value="BioY"/>
    <property type="match status" value="1"/>
</dbReference>
<dbReference type="AlphaFoldDB" id="A0A0C5BF71"/>
<feature type="transmembrane region" description="Helical" evidence="3">
    <location>
        <begin position="21"/>
        <end position="40"/>
    </location>
</feature>
<dbReference type="GeneID" id="93667032"/>
<dbReference type="Proteomes" id="UP000237966">
    <property type="component" value="Unassembled WGS sequence"/>
</dbReference>
<feature type="transmembrane region" description="Helical" evidence="3">
    <location>
        <begin position="103"/>
        <end position="125"/>
    </location>
</feature>